<sequence length="348" mass="38122">MLALLGNMPMPPADGGNGAAGMTGLMWMPQQPETTARLFALHPQPIPLLPIIGVLLAVAYAIGVIVLLRRGDGWPPVRAVFWLLGVLSLELMTATGFDGYGMELFSVHMIQHMMLSMGTPILLCLGAPITLLLRALSGGGPVRRWVRALVLRVIHSRPVAFLANPIVTGLLFLISLYVLYFTPIFSTLMSTMWGHNLMLIHFLLVGMLYFWGILGVDPNPRRGGGMMGRAASPVARIAELALPIPFHAFFGVVLMMASTAVVAYYAHPMPFLHVAALTDQQTAGGIAWGFTEVPTLMVLLVLFVQWQRGDKRRTAAADRRATYLGDRELDAYNERLRLLALRDGEQGR</sequence>
<gene>
    <name evidence="7" type="ORF">PU630_13455</name>
</gene>
<reference evidence="7 8" key="1">
    <citation type="submission" date="2023-03" db="EMBL/GenBank/DDBJ databases">
        <title>Genome sequence of Microbacterium sp. KACC 23027.</title>
        <authorList>
            <person name="Kim S."/>
            <person name="Heo J."/>
            <person name="Kwon S.-W."/>
        </authorList>
    </citation>
    <scope>NUCLEOTIDE SEQUENCE [LARGE SCALE GENOMIC DNA]</scope>
    <source>
        <strain evidence="7 8">KACC 23027</strain>
    </source>
</reference>
<dbReference type="Proteomes" id="UP001214553">
    <property type="component" value="Chromosome"/>
</dbReference>
<proteinExistence type="predicted"/>
<evidence type="ECO:0000313" key="8">
    <source>
        <dbReference type="Proteomes" id="UP001214553"/>
    </source>
</evidence>
<evidence type="ECO:0000256" key="6">
    <source>
        <dbReference type="SAM" id="Phobius"/>
    </source>
</evidence>
<keyword evidence="3 6" id="KW-0812">Transmembrane</keyword>
<name>A0ABY8BVP2_9MICO</name>
<feature type="transmembrane region" description="Helical" evidence="6">
    <location>
        <begin position="158"/>
        <end position="181"/>
    </location>
</feature>
<keyword evidence="2" id="KW-1003">Cell membrane</keyword>
<dbReference type="InterPro" id="IPR019108">
    <property type="entry name" value="Caa3_assmbl_CtaG-rel"/>
</dbReference>
<evidence type="ECO:0000256" key="5">
    <source>
        <dbReference type="ARBA" id="ARBA00023136"/>
    </source>
</evidence>
<evidence type="ECO:0000256" key="1">
    <source>
        <dbReference type="ARBA" id="ARBA00004651"/>
    </source>
</evidence>
<keyword evidence="8" id="KW-1185">Reference proteome</keyword>
<dbReference type="RefSeq" id="WP_275277564.1">
    <property type="nucleotide sequence ID" value="NZ_CP119108.1"/>
</dbReference>
<feature type="transmembrane region" description="Helical" evidence="6">
    <location>
        <begin position="80"/>
        <end position="97"/>
    </location>
</feature>
<dbReference type="Pfam" id="PF09678">
    <property type="entry name" value="Caa3_CtaG"/>
    <property type="match status" value="1"/>
</dbReference>
<comment type="subcellular location">
    <subcellularLocation>
        <location evidence="1">Cell membrane</location>
        <topology evidence="1">Multi-pass membrane protein</topology>
    </subcellularLocation>
</comment>
<keyword evidence="4 6" id="KW-1133">Transmembrane helix</keyword>
<feature type="transmembrane region" description="Helical" evidence="6">
    <location>
        <begin position="193"/>
        <end position="216"/>
    </location>
</feature>
<evidence type="ECO:0000256" key="2">
    <source>
        <dbReference type="ARBA" id="ARBA00022475"/>
    </source>
</evidence>
<protein>
    <submittedName>
        <fullName evidence="7">Cytochrome c oxidase assembly protein</fullName>
    </submittedName>
</protein>
<organism evidence="7 8">
    <name type="scientific">Microbacterium horticulturae</name>
    <dbReference type="NCBI Taxonomy" id="3028316"/>
    <lineage>
        <taxon>Bacteria</taxon>
        <taxon>Bacillati</taxon>
        <taxon>Actinomycetota</taxon>
        <taxon>Actinomycetes</taxon>
        <taxon>Micrococcales</taxon>
        <taxon>Microbacteriaceae</taxon>
        <taxon>Microbacterium</taxon>
    </lineage>
</organism>
<dbReference type="EMBL" id="CP119108">
    <property type="protein sequence ID" value="WEG08234.1"/>
    <property type="molecule type" value="Genomic_DNA"/>
</dbReference>
<feature type="transmembrane region" description="Helical" evidence="6">
    <location>
        <begin position="48"/>
        <end position="68"/>
    </location>
</feature>
<evidence type="ECO:0000256" key="4">
    <source>
        <dbReference type="ARBA" id="ARBA00022989"/>
    </source>
</evidence>
<keyword evidence="5 6" id="KW-0472">Membrane</keyword>
<evidence type="ECO:0000256" key="3">
    <source>
        <dbReference type="ARBA" id="ARBA00022692"/>
    </source>
</evidence>
<feature type="transmembrane region" description="Helical" evidence="6">
    <location>
        <begin position="237"/>
        <end position="266"/>
    </location>
</feature>
<feature type="transmembrane region" description="Helical" evidence="6">
    <location>
        <begin position="117"/>
        <end position="137"/>
    </location>
</feature>
<accession>A0ABY8BVP2</accession>
<feature type="transmembrane region" description="Helical" evidence="6">
    <location>
        <begin position="286"/>
        <end position="304"/>
    </location>
</feature>
<evidence type="ECO:0000313" key="7">
    <source>
        <dbReference type="EMBL" id="WEG08234.1"/>
    </source>
</evidence>